<dbReference type="AlphaFoldDB" id="A0A5B7H477"/>
<dbReference type="EMBL" id="VSRR010026190">
    <property type="protein sequence ID" value="MPC67401.1"/>
    <property type="molecule type" value="Genomic_DNA"/>
</dbReference>
<name>A0A5B7H477_PORTR</name>
<proteinExistence type="predicted"/>
<organism evidence="2 3">
    <name type="scientific">Portunus trituberculatus</name>
    <name type="common">Swimming crab</name>
    <name type="synonym">Neptunus trituberculatus</name>
    <dbReference type="NCBI Taxonomy" id="210409"/>
    <lineage>
        <taxon>Eukaryota</taxon>
        <taxon>Metazoa</taxon>
        <taxon>Ecdysozoa</taxon>
        <taxon>Arthropoda</taxon>
        <taxon>Crustacea</taxon>
        <taxon>Multicrustacea</taxon>
        <taxon>Malacostraca</taxon>
        <taxon>Eumalacostraca</taxon>
        <taxon>Eucarida</taxon>
        <taxon>Decapoda</taxon>
        <taxon>Pleocyemata</taxon>
        <taxon>Brachyura</taxon>
        <taxon>Eubrachyura</taxon>
        <taxon>Portunoidea</taxon>
        <taxon>Portunidae</taxon>
        <taxon>Portuninae</taxon>
        <taxon>Portunus</taxon>
    </lineage>
</organism>
<reference evidence="2 3" key="1">
    <citation type="submission" date="2019-05" db="EMBL/GenBank/DDBJ databases">
        <title>Another draft genome of Portunus trituberculatus and its Hox gene families provides insights of decapod evolution.</title>
        <authorList>
            <person name="Jeong J.-H."/>
            <person name="Song I."/>
            <person name="Kim S."/>
            <person name="Choi T."/>
            <person name="Kim D."/>
            <person name="Ryu S."/>
            <person name="Kim W."/>
        </authorList>
    </citation>
    <scope>NUCLEOTIDE SEQUENCE [LARGE SCALE GENOMIC DNA]</scope>
    <source>
        <tissue evidence="2">Muscle</tissue>
    </source>
</reference>
<feature type="compositionally biased region" description="Gly residues" evidence="1">
    <location>
        <begin position="149"/>
        <end position="162"/>
    </location>
</feature>
<evidence type="ECO:0000313" key="2">
    <source>
        <dbReference type="EMBL" id="MPC67401.1"/>
    </source>
</evidence>
<accession>A0A5B7H477</accession>
<dbReference type="Proteomes" id="UP000324222">
    <property type="component" value="Unassembled WGS sequence"/>
</dbReference>
<sequence>MTGFGLHCVYCSLICNVPVAQGRARRDITWAVIRLSQDSWRGRCPYSHHHIPSLVYTRRDVTGRATSCGHGGWRTASLPVPGEGGYPRATPFLGGHLWGSGYARVRVGQLLLAEVSGCFRTNERRRHGGDRTGGGRPWLRPSRPPQTVPGGGRGCGRCPGQE</sequence>
<comment type="caution">
    <text evidence="2">The sequence shown here is derived from an EMBL/GenBank/DDBJ whole genome shotgun (WGS) entry which is preliminary data.</text>
</comment>
<evidence type="ECO:0000313" key="3">
    <source>
        <dbReference type="Proteomes" id="UP000324222"/>
    </source>
</evidence>
<feature type="region of interest" description="Disordered" evidence="1">
    <location>
        <begin position="123"/>
        <end position="162"/>
    </location>
</feature>
<gene>
    <name evidence="2" type="ORF">E2C01_061576</name>
</gene>
<evidence type="ECO:0000256" key="1">
    <source>
        <dbReference type="SAM" id="MobiDB-lite"/>
    </source>
</evidence>
<protein>
    <submittedName>
        <fullName evidence="2">Uncharacterized protein</fullName>
    </submittedName>
</protein>
<keyword evidence="3" id="KW-1185">Reference proteome</keyword>